<dbReference type="EMBL" id="FLRH01000003">
    <property type="protein sequence ID" value="SBT64718.1"/>
    <property type="molecule type" value="Genomic_DNA"/>
</dbReference>
<evidence type="ECO:0000256" key="2">
    <source>
        <dbReference type="SAM" id="Phobius"/>
    </source>
</evidence>
<feature type="transmembrane region" description="Helical" evidence="2">
    <location>
        <begin position="31"/>
        <end position="52"/>
    </location>
</feature>
<reference evidence="4" key="1">
    <citation type="submission" date="2016-06" db="EMBL/GenBank/DDBJ databases">
        <authorList>
            <person name="Varghese N."/>
            <person name="Submissions Spin"/>
        </authorList>
    </citation>
    <scope>NUCLEOTIDE SEQUENCE [LARGE SCALE GENOMIC DNA]</scope>
    <source>
        <strain evidence="4">DSM 45794</strain>
    </source>
</reference>
<dbReference type="OrthoDB" id="3627672at2"/>
<keyword evidence="4" id="KW-1185">Reference proteome</keyword>
<organism evidence="3 4">
    <name type="scientific">Micromonospora sediminicola</name>
    <dbReference type="NCBI Taxonomy" id="946078"/>
    <lineage>
        <taxon>Bacteria</taxon>
        <taxon>Bacillati</taxon>
        <taxon>Actinomycetota</taxon>
        <taxon>Actinomycetes</taxon>
        <taxon>Micromonosporales</taxon>
        <taxon>Micromonosporaceae</taxon>
        <taxon>Micromonospora</taxon>
    </lineage>
</organism>
<protein>
    <recommendedName>
        <fullName evidence="5">PH domain-containing protein</fullName>
    </recommendedName>
</protein>
<keyword evidence="2" id="KW-1133">Transmembrane helix</keyword>
<dbReference type="STRING" id="946078.GA0070622_1697"/>
<keyword evidence="2" id="KW-0812">Transmembrane</keyword>
<keyword evidence="2" id="KW-0472">Membrane</keyword>
<feature type="transmembrane region" description="Helical" evidence="2">
    <location>
        <begin position="143"/>
        <end position="163"/>
    </location>
</feature>
<feature type="region of interest" description="Disordered" evidence="1">
    <location>
        <begin position="268"/>
        <end position="296"/>
    </location>
</feature>
<dbReference type="AlphaFoldDB" id="A0A1A9B6J4"/>
<accession>A0A1A9B6J4</accession>
<evidence type="ECO:0000313" key="4">
    <source>
        <dbReference type="Proteomes" id="UP000199558"/>
    </source>
</evidence>
<evidence type="ECO:0000313" key="3">
    <source>
        <dbReference type="EMBL" id="SBT64718.1"/>
    </source>
</evidence>
<feature type="transmembrane region" description="Helical" evidence="2">
    <location>
        <begin position="58"/>
        <end position="82"/>
    </location>
</feature>
<proteinExistence type="predicted"/>
<evidence type="ECO:0000256" key="1">
    <source>
        <dbReference type="SAM" id="MobiDB-lite"/>
    </source>
</evidence>
<dbReference type="RefSeq" id="WP_091571362.1">
    <property type="nucleotide sequence ID" value="NZ_FLRH01000003.1"/>
</dbReference>
<feature type="transmembrane region" description="Helical" evidence="2">
    <location>
        <begin position="111"/>
        <end position="137"/>
    </location>
</feature>
<evidence type="ECO:0008006" key="5">
    <source>
        <dbReference type="Google" id="ProtNLM"/>
    </source>
</evidence>
<dbReference type="Proteomes" id="UP000199558">
    <property type="component" value="Unassembled WGS sequence"/>
</dbReference>
<gene>
    <name evidence="3" type="ORF">GA0070622_1697</name>
</gene>
<name>A0A1A9B6J4_9ACTN</name>
<sequence length="296" mass="31429">MQPGATSATPGDRAARWRGDGVGPRWSLPRAVALAFVAFLVACALWIVVQAAGDRDGYGILLGGCGAVLLAHLLGFLVVAWLPRRRSPRQVTSVRTPDGLLGVRFAYSRWAYYWLTALLLLSILSGGSMVLLLAATGGSVDRLVAAGVGALLLLTGWFLVTVLRLGVGAVTISPGGITHRGLVHLHVVPWHAVREVSAGVRAGSAAVVVEAGPSPDTVVRHYTGWFGTGDGREVPRLVVRTVWLATDPVAVLDALAFFHEHPRARDELADSRGLRRITEGRTRPPGREGHSHSGAH</sequence>